<name>A0ABM9TRD5_9GAMM</name>
<organism evidence="1 2">
    <name type="scientific">Yersinia pekkanenii</name>
    <dbReference type="NCBI Taxonomy" id="1288385"/>
    <lineage>
        <taxon>Bacteria</taxon>
        <taxon>Pseudomonadati</taxon>
        <taxon>Pseudomonadota</taxon>
        <taxon>Gammaproteobacteria</taxon>
        <taxon>Enterobacterales</taxon>
        <taxon>Yersiniaceae</taxon>
        <taxon>Yersinia</taxon>
    </lineage>
</organism>
<reference evidence="1 2" key="1">
    <citation type="submission" date="2015-03" db="EMBL/GenBank/DDBJ databases">
        <authorList>
            <consortium name="Pathogen Informatics"/>
            <person name="Murphy D."/>
        </authorList>
    </citation>
    <scope>NUCLEOTIDE SEQUENCE [LARGE SCALE GENOMIC DNA]</scope>
    <source>
        <strain evidence="2">type strain: CIP110230</strain>
    </source>
</reference>
<evidence type="ECO:0000313" key="2">
    <source>
        <dbReference type="Proteomes" id="UP000044625"/>
    </source>
</evidence>
<evidence type="ECO:0000313" key="1">
    <source>
        <dbReference type="EMBL" id="CRY67698.1"/>
    </source>
</evidence>
<protein>
    <recommendedName>
        <fullName evidence="3">Lipoprotein</fullName>
    </recommendedName>
</protein>
<proteinExistence type="predicted"/>
<evidence type="ECO:0008006" key="3">
    <source>
        <dbReference type="Google" id="ProtNLM"/>
    </source>
</evidence>
<accession>A0ABM9TRD5</accession>
<keyword evidence="2" id="KW-1185">Reference proteome</keyword>
<sequence>MHLFVLNPLWEKKLKLSNCLSLLALILPLSGCASRPDYTLNPPASSEWVTVTVKLPSQTEVTPMDVLYRSDKCQREDYDSTTESHIRKERGFNPRVERMTQQGRGDIWEARIALDGGGKCEWQLSAMRIGVKLTSSNSLTQGKSIIATNYVFDFDNQGYSGGFGVGKAQDVNDNLHLKTDLFPLVFINHAFNKTTLKLFGGDVRYEQLSRHYRIYNGKKIFIEPNLHINKIVVLESPVSPPGNITATYPDGSKEEIPHVNPDYEKLLSMK</sequence>
<dbReference type="Proteomes" id="UP000044625">
    <property type="component" value="Unassembled WGS sequence"/>
</dbReference>
<comment type="caution">
    <text evidence="1">The sequence shown here is derived from an EMBL/GenBank/DDBJ whole genome shotgun (WGS) entry which is preliminary data.</text>
</comment>
<dbReference type="EMBL" id="CWJL01000014">
    <property type="protein sequence ID" value="CRY67698.1"/>
    <property type="molecule type" value="Genomic_DNA"/>
</dbReference>
<gene>
    <name evidence="1" type="ORF">ERS137968_02780</name>
</gene>